<reference evidence="4" key="1">
    <citation type="journal article" date="2014" name="Int. J. Syst. Evol. Microbiol.">
        <title>Complete genome sequence of Corynebacterium casei LMG S-19264T (=DSM 44701T), isolated from a smear-ripened cheese.</title>
        <authorList>
            <consortium name="US DOE Joint Genome Institute (JGI-PGF)"/>
            <person name="Walter F."/>
            <person name="Albersmeier A."/>
            <person name="Kalinowski J."/>
            <person name="Ruckert C."/>
        </authorList>
    </citation>
    <scope>NUCLEOTIDE SEQUENCE</scope>
    <source>
        <strain evidence="4">KCTC 42731</strain>
    </source>
</reference>
<accession>A0A919BKU3</accession>
<gene>
    <name evidence="4" type="primary">mobC</name>
    <name evidence="4" type="ORF">GCM10017161_25250</name>
</gene>
<evidence type="ECO:0000313" key="5">
    <source>
        <dbReference type="Proteomes" id="UP000623842"/>
    </source>
</evidence>
<dbReference type="InterPro" id="IPR050680">
    <property type="entry name" value="YpeA/RimI_acetyltransf"/>
</dbReference>
<reference evidence="4" key="2">
    <citation type="submission" date="2020-09" db="EMBL/GenBank/DDBJ databases">
        <authorList>
            <person name="Sun Q."/>
            <person name="Kim S."/>
        </authorList>
    </citation>
    <scope>NUCLEOTIDE SEQUENCE</scope>
    <source>
        <strain evidence="4">KCTC 42731</strain>
    </source>
</reference>
<evidence type="ECO:0000256" key="1">
    <source>
        <dbReference type="ARBA" id="ARBA00022679"/>
    </source>
</evidence>
<dbReference type="RefSeq" id="WP_189771121.1">
    <property type="nucleotide sequence ID" value="NZ_BNCK01000005.1"/>
</dbReference>
<comment type="caution">
    <text evidence="4">The sequence shown here is derived from an EMBL/GenBank/DDBJ whole genome shotgun (WGS) entry which is preliminary data.</text>
</comment>
<sequence length="195" mass="21918">MKVTIEQGWTLEHAVTIAQLYDKAFGDKFSAVINDKHQRIILLAKSFMPKFSYVARVENKIVGLAGFQTTKGSLTSAMTGQLLLKELGLLKGLKACLLFSLFEREAQSQELVMDGIVVDSDYRGLGIGSKLLDAIIEYAKDNDYQNVRLDVIDTNPRAKKLYKTKGFYETKTEHFPYLKSLLGFSAATTMRFNCQ</sequence>
<keyword evidence="2" id="KW-0012">Acyltransferase</keyword>
<evidence type="ECO:0000313" key="4">
    <source>
        <dbReference type="EMBL" id="GHF95886.1"/>
    </source>
</evidence>
<proteinExistence type="predicted"/>
<dbReference type="Proteomes" id="UP000623842">
    <property type="component" value="Unassembled WGS sequence"/>
</dbReference>
<feature type="domain" description="N-acetyltransferase" evidence="3">
    <location>
        <begin position="3"/>
        <end position="195"/>
    </location>
</feature>
<dbReference type="PANTHER" id="PTHR43420">
    <property type="entry name" value="ACETYLTRANSFERASE"/>
    <property type="match status" value="1"/>
</dbReference>
<keyword evidence="5" id="KW-1185">Reference proteome</keyword>
<dbReference type="InterPro" id="IPR016181">
    <property type="entry name" value="Acyl_CoA_acyltransferase"/>
</dbReference>
<dbReference type="Pfam" id="PF00583">
    <property type="entry name" value="Acetyltransf_1"/>
    <property type="match status" value="1"/>
</dbReference>
<dbReference type="InterPro" id="IPR000182">
    <property type="entry name" value="GNAT_dom"/>
</dbReference>
<dbReference type="Gene3D" id="3.40.630.30">
    <property type="match status" value="1"/>
</dbReference>
<dbReference type="AlphaFoldDB" id="A0A919BKU3"/>
<dbReference type="SUPFAM" id="SSF55729">
    <property type="entry name" value="Acyl-CoA N-acyltransferases (Nat)"/>
    <property type="match status" value="1"/>
</dbReference>
<dbReference type="EMBL" id="BNCK01000005">
    <property type="protein sequence ID" value="GHF95886.1"/>
    <property type="molecule type" value="Genomic_DNA"/>
</dbReference>
<organism evidence="4 5">
    <name type="scientific">Thalassotalea marina</name>
    <dbReference type="NCBI Taxonomy" id="1673741"/>
    <lineage>
        <taxon>Bacteria</taxon>
        <taxon>Pseudomonadati</taxon>
        <taxon>Pseudomonadota</taxon>
        <taxon>Gammaproteobacteria</taxon>
        <taxon>Alteromonadales</taxon>
        <taxon>Colwelliaceae</taxon>
        <taxon>Thalassotalea</taxon>
    </lineage>
</organism>
<name>A0A919BKU3_9GAMM</name>
<dbReference type="CDD" id="cd04301">
    <property type="entry name" value="NAT_SF"/>
    <property type="match status" value="1"/>
</dbReference>
<evidence type="ECO:0000259" key="3">
    <source>
        <dbReference type="PROSITE" id="PS51186"/>
    </source>
</evidence>
<dbReference type="GO" id="GO:0016747">
    <property type="term" value="F:acyltransferase activity, transferring groups other than amino-acyl groups"/>
    <property type="evidence" value="ECO:0007669"/>
    <property type="project" value="InterPro"/>
</dbReference>
<dbReference type="PROSITE" id="PS51186">
    <property type="entry name" value="GNAT"/>
    <property type="match status" value="1"/>
</dbReference>
<evidence type="ECO:0000256" key="2">
    <source>
        <dbReference type="ARBA" id="ARBA00023315"/>
    </source>
</evidence>
<protein>
    <submittedName>
        <fullName evidence="4">Molybdopterin-guanine dinucleotide biosynthesis protein MobC</fullName>
    </submittedName>
</protein>
<keyword evidence="1" id="KW-0808">Transferase</keyword>